<dbReference type="Proteomes" id="UP001151582">
    <property type="component" value="Unassembled WGS sequence"/>
</dbReference>
<evidence type="ECO:0000313" key="2">
    <source>
        <dbReference type="Proteomes" id="UP001151582"/>
    </source>
</evidence>
<dbReference type="AlphaFoldDB" id="A0A9W8B5W5"/>
<evidence type="ECO:0000313" key="1">
    <source>
        <dbReference type="EMBL" id="KAJ1979566.1"/>
    </source>
</evidence>
<keyword evidence="2" id="KW-1185">Reference proteome</keyword>
<reference evidence="1" key="1">
    <citation type="submission" date="2022-07" db="EMBL/GenBank/DDBJ databases">
        <title>Phylogenomic reconstructions and comparative analyses of Kickxellomycotina fungi.</title>
        <authorList>
            <person name="Reynolds N.K."/>
            <person name="Stajich J.E."/>
            <person name="Barry K."/>
            <person name="Grigoriev I.V."/>
            <person name="Crous P."/>
            <person name="Smith M.E."/>
        </authorList>
    </citation>
    <scope>NUCLEOTIDE SEQUENCE</scope>
    <source>
        <strain evidence="1">RSA 567</strain>
    </source>
</reference>
<comment type="caution">
    <text evidence="1">The sequence shown here is derived from an EMBL/GenBank/DDBJ whole genome shotgun (WGS) entry which is preliminary data.</text>
</comment>
<organism evidence="1 2">
    <name type="scientific">Dimargaris verticillata</name>
    <dbReference type="NCBI Taxonomy" id="2761393"/>
    <lineage>
        <taxon>Eukaryota</taxon>
        <taxon>Fungi</taxon>
        <taxon>Fungi incertae sedis</taxon>
        <taxon>Zoopagomycota</taxon>
        <taxon>Kickxellomycotina</taxon>
        <taxon>Dimargaritomycetes</taxon>
        <taxon>Dimargaritales</taxon>
        <taxon>Dimargaritaceae</taxon>
        <taxon>Dimargaris</taxon>
    </lineage>
</organism>
<proteinExistence type="predicted"/>
<dbReference type="EMBL" id="JANBQB010000212">
    <property type="protein sequence ID" value="KAJ1979566.1"/>
    <property type="molecule type" value="Genomic_DNA"/>
</dbReference>
<name>A0A9W8B5W5_9FUNG</name>
<accession>A0A9W8B5W5</accession>
<protein>
    <submittedName>
        <fullName evidence="1">Uncharacterized protein</fullName>
    </submittedName>
</protein>
<sequence>MFPIMEDLEYNIDHVDFILKGEDEERTGLVLKVVIVKDDHDRIIDDTILTIRDNDTDEIMQIRPSNIQRVPPRYRFMEKLRR</sequence>
<dbReference type="OrthoDB" id="5638126at2759"/>
<gene>
    <name evidence="1" type="ORF">H4R34_002777</name>
</gene>